<dbReference type="PANTHER" id="PTHR36051:SF2">
    <property type="entry name" value="DYNAMIN"/>
    <property type="match status" value="1"/>
</dbReference>
<keyword evidence="1" id="KW-0175">Coiled coil</keyword>
<dbReference type="PANTHER" id="PTHR36051">
    <property type="entry name" value="DYNAMIN"/>
    <property type="match status" value="1"/>
</dbReference>
<keyword evidence="3" id="KW-1185">Reference proteome</keyword>
<evidence type="ECO:0000256" key="1">
    <source>
        <dbReference type="SAM" id="Coils"/>
    </source>
</evidence>
<dbReference type="OrthoDB" id="1934430at2759"/>
<organism evidence="2 3">
    <name type="scientific">Protea cynaroides</name>
    <dbReference type="NCBI Taxonomy" id="273540"/>
    <lineage>
        <taxon>Eukaryota</taxon>
        <taxon>Viridiplantae</taxon>
        <taxon>Streptophyta</taxon>
        <taxon>Embryophyta</taxon>
        <taxon>Tracheophyta</taxon>
        <taxon>Spermatophyta</taxon>
        <taxon>Magnoliopsida</taxon>
        <taxon>Proteales</taxon>
        <taxon>Proteaceae</taxon>
        <taxon>Protea</taxon>
    </lineage>
</organism>
<gene>
    <name evidence="2" type="ORF">NE237_013125</name>
</gene>
<dbReference type="AlphaFoldDB" id="A0A9Q0JYN1"/>
<reference evidence="2" key="1">
    <citation type="journal article" date="2023" name="Plant J.">
        <title>The genome of the king protea, Protea cynaroides.</title>
        <authorList>
            <person name="Chang J."/>
            <person name="Duong T.A."/>
            <person name="Schoeman C."/>
            <person name="Ma X."/>
            <person name="Roodt D."/>
            <person name="Barker N."/>
            <person name="Li Z."/>
            <person name="Van de Peer Y."/>
            <person name="Mizrachi E."/>
        </authorList>
    </citation>
    <scope>NUCLEOTIDE SEQUENCE</scope>
    <source>
        <tissue evidence="2">Young leaves</tissue>
    </source>
</reference>
<comment type="caution">
    <text evidence="2">The sequence shown here is derived from an EMBL/GenBank/DDBJ whole genome shotgun (WGS) entry which is preliminary data.</text>
</comment>
<accession>A0A9Q0JYN1</accession>
<evidence type="ECO:0000313" key="2">
    <source>
        <dbReference type="EMBL" id="KAJ4956342.1"/>
    </source>
</evidence>
<protein>
    <submittedName>
        <fullName evidence="2">Uncharacterized protein</fullName>
    </submittedName>
</protein>
<dbReference type="EMBL" id="JAMYWD010000011">
    <property type="protein sequence ID" value="KAJ4956342.1"/>
    <property type="molecule type" value="Genomic_DNA"/>
</dbReference>
<evidence type="ECO:0000313" key="3">
    <source>
        <dbReference type="Proteomes" id="UP001141806"/>
    </source>
</evidence>
<name>A0A9Q0JYN1_9MAGN</name>
<dbReference type="Proteomes" id="UP001141806">
    <property type="component" value="Unassembled WGS sequence"/>
</dbReference>
<feature type="coiled-coil region" evidence="1">
    <location>
        <begin position="249"/>
        <end position="276"/>
    </location>
</feature>
<proteinExistence type="predicted"/>
<sequence>MEKSKSGSGTPGKPAIQIENPFALKVGQVFTGFGIGCGVGIGVGRPLNFGAIPALQQVMSATSGATVALSGVGRHVNTTLRRLGAKNIEAGIGCGVGFGHGFGVGLAVKPGVIHHIQSCLGQAMASLMMQFGIVPGLQVDQNMVPGSLQRSLGMMNETSPQNPIGNIMQSASKTLEHTSQGLSREGTLNMGSKNESFTSKGASVDTILGSRSEKVVSSFLQNPILKDEDVELNDLAGRLRSENNALQMVLKHQQVIEELMEEHEKLRQILVEELKVPPSKLQVCSSRTKSVSPCSDCFECRRRQRKLK</sequence>